<keyword evidence="1" id="KW-0732">Signal</keyword>
<organism evidence="2">
    <name type="scientific">Finegoldia magna</name>
    <name type="common">Peptostreptococcus magnus</name>
    <dbReference type="NCBI Taxonomy" id="1260"/>
    <lineage>
        <taxon>Bacteria</taxon>
        <taxon>Bacillati</taxon>
        <taxon>Bacillota</taxon>
        <taxon>Tissierellia</taxon>
        <taxon>Tissierellales</taxon>
        <taxon>Peptoniphilaceae</taxon>
        <taxon>Finegoldia</taxon>
    </lineage>
</organism>
<feature type="signal peptide" evidence="1">
    <location>
        <begin position="1"/>
        <end position="21"/>
    </location>
</feature>
<name>A0A6N2Z6Y9_FINMA</name>
<evidence type="ECO:0000313" key="2">
    <source>
        <dbReference type="EMBL" id="VYT74831.1"/>
    </source>
</evidence>
<feature type="chain" id="PRO_5026738475" evidence="1">
    <location>
        <begin position="22"/>
        <end position="130"/>
    </location>
</feature>
<evidence type="ECO:0000256" key="1">
    <source>
        <dbReference type="SAM" id="SignalP"/>
    </source>
</evidence>
<dbReference type="AlphaFoldDB" id="A0A6N2Z6Y9"/>
<gene>
    <name evidence="2" type="ORF">FMLFYP121_00453</name>
</gene>
<protein>
    <submittedName>
        <fullName evidence="2">Uncharacterized protein</fullName>
    </submittedName>
</protein>
<dbReference type="EMBL" id="CACRTP010000006">
    <property type="protein sequence ID" value="VYT74831.1"/>
    <property type="molecule type" value="Genomic_DNA"/>
</dbReference>
<proteinExistence type="predicted"/>
<accession>A0A6N2Z6Y9</accession>
<dbReference type="RefSeq" id="WP_421823080.1">
    <property type="nucleotide sequence ID" value="NZ_CACRTP010000006.1"/>
</dbReference>
<sequence>MNSKLKLVVLTIFLIMTTSFARQDEIIKINEQDLIDSLNTNNIEEYDSRVILGDIPISSEKYKKQVRDIRDFMMDNHVFYEAQNMDEITNSYNKLLNDSDNKTVKDLNLDLMKVFSKYRQGHVSLNTVYN</sequence>
<reference evidence="2" key="1">
    <citation type="submission" date="2019-11" db="EMBL/GenBank/DDBJ databases">
        <authorList>
            <person name="Feng L."/>
        </authorList>
    </citation>
    <scope>NUCLEOTIDE SEQUENCE</scope>
    <source>
        <strain evidence="2">FmagnaLFYP121</strain>
    </source>
</reference>